<keyword evidence="6" id="KW-1185">Reference proteome</keyword>
<comment type="function">
    <text evidence="4">Chaperone protein which promotes assembly of the 20S proteasome as part of a heterodimer with PSMG1.</text>
</comment>
<evidence type="ECO:0000256" key="4">
    <source>
        <dbReference type="PIRNR" id="PIRNR010044"/>
    </source>
</evidence>
<evidence type="ECO:0000256" key="1">
    <source>
        <dbReference type="ARBA" id="ARBA00019186"/>
    </source>
</evidence>
<dbReference type="InterPro" id="IPR038389">
    <property type="entry name" value="PSMG2_sf"/>
</dbReference>
<dbReference type="GO" id="GO:0043248">
    <property type="term" value="P:proteasome assembly"/>
    <property type="evidence" value="ECO:0007669"/>
    <property type="project" value="TreeGrafter"/>
</dbReference>
<proteinExistence type="inferred from homology"/>
<comment type="similarity">
    <text evidence="3 4">Belongs to the PSMG2 family.</text>
</comment>
<keyword evidence="2 4" id="KW-0143">Chaperone</keyword>
<dbReference type="PIRSF" id="PIRSF010044">
    <property type="entry name" value="UCP010044"/>
    <property type="match status" value="1"/>
</dbReference>
<evidence type="ECO:0000256" key="3">
    <source>
        <dbReference type="ARBA" id="ARBA00025745"/>
    </source>
</evidence>
<evidence type="ECO:0000313" key="5">
    <source>
        <dbReference type="EMBL" id="KAJ8910850.1"/>
    </source>
</evidence>
<dbReference type="GO" id="GO:0005829">
    <property type="term" value="C:cytosol"/>
    <property type="evidence" value="ECO:0007669"/>
    <property type="project" value="TreeGrafter"/>
</dbReference>
<comment type="subunit">
    <text evidence="4">Forms a heterodimer with PSMG1.</text>
</comment>
<organism evidence="5 6">
    <name type="scientific">Exocentrus adspersus</name>
    <dbReference type="NCBI Taxonomy" id="1586481"/>
    <lineage>
        <taxon>Eukaryota</taxon>
        <taxon>Metazoa</taxon>
        <taxon>Ecdysozoa</taxon>
        <taxon>Arthropoda</taxon>
        <taxon>Hexapoda</taxon>
        <taxon>Insecta</taxon>
        <taxon>Pterygota</taxon>
        <taxon>Neoptera</taxon>
        <taxon>Endopterygota</taxon>
        <taxon>Coleoptera</taxon>
        <taxon>Polyphaga</taxon>
        <taxon>Cucujiformia</taxon>
        <taxon>Chrysomeloidea</taxon>
        <taxon>Cerambycidae</taxon>
        <taxon>Lamiinae</taxon>
        <taxon>Acanthocinini</taxon>
        <taxon>Exocentrus</taxon>
    </lineage>
</organism>
<dbReference type="InterPro" id="IPR019151">
    <property type="entry name" value="Proteasome_assmbl_chaperone_2"/>
</dbReference>
<dbReference type="Proteomes" id="UP001159042">
    <property type="component" value="Unassembled WGS sequence"/>
</dbReference>
<dbReference type="Gene3D" id="3.40.50.10900">
    <property type="entry name" value="PAC-like subunit"/>
    <property type="match status" value="2"/>
</dbReference>
<dbReference type="InterPro" id="IPR016562">
    <property type="entry name" value="Proteasome_assmbl_chp_2_euk"/>
</dbReference>
<dbReference type="EMBL" id="JANEYG010000239">
    <property type="protein sequence ID" value="KAJ8910850.1"/>
    <property type="molecule type" value="Genomic_DNA"/>
</dbReference>
<accession>A0AAV8VA14</accession>
<gene>
    <name evidence="5" type="ORF">NQ315_015585</name>
</gene>
<evidence type="ECO:0000256" key="2">
    <source>
        <dbReference type="ARBA" id="ARBA00023186"/>
    </source>
</evidence>
<dbReference type="PANTHER" id="PTHR12970:SF1">
    <property type="entry name" value="PROTEASOME ASSEMBLY CHAPERONE 2"/>
    <property type="match status" value="1"/>
</dbReference>
<dbReference type="AlphaFoldDB" id="A0AAV8VA14"/>
<sequence length="240" mass="27169">MRNLMKTQSHVDFSDYTLIIPSVSVGNIPQLTIDLLITTYELERLSAIWHPAIVPCVGSDPYDSNKSDICTACELYLNEQLKLAVIQLRSTIEKKLALNFFNDLRDVILHLGFKCTFVLASSFDYELHNISGEKFYFLSNADCNDIMRNCSVKPLQPDMNGKYYLNGDGFAVKIYQVIQESTTCTLLVKYASEGDNRPDALMMLRRLSVVMGLKEPLDENIKCPSSWRFVFGGPPPQGLY</sequence>
<name>A0AAV8VA14_9CUCU</name>
<reference evidence="5 6" key="1">
    <citation type="journal article" date="2023" name="Insect Mol. Biol.">
        <title>Genome sequencing provides insights into the evolution of gene families encoding plant cell wall-degrading enzymes in longhorned beetles.</title>
        <authorList>
            <person name="Shin N.R."/>
            <person name="Okamura Y."/>
            <person name="Kirsch R."/>
            <person name="Pauchet Y."/>
        </authorList>
    </citation>
    <scope>NUCLEOTIDE SEQUENCE [LARGE SCALE GENOMIC DNA]</scope>
    <source>
        <strain evidence="5">EAD_L_NR</strain>
    </source>
</reference>
<dbReference type="GO" id="GO:0005634">
    <property type="term" value="C:nucleus"/>
    <property type="evidence" value="ECO:0007669"/>
    <property type="project" value="TreeGrafter"/>
</dbReference>
<dbReference type="Pfam" id="PF09754">
    <property type="entry name" value="PAC2"/>
    <property type="match status" value="1"/>
</dbReference>
<protein>
    <recommendedName>
        <fullName evidence="1 4">Proteasome assembly chaperone 2</fullName>
    </recommendedName>
</protein>
<comment type="caution">
    <text evidence="5">The sequence shown here is derived from an EMBL/GenBank/DDBJ whole genome shotgun (WGS) entry which is preliminary data.</text>
</comment>
<dbReference type="PANTHER" id="PTHR12970">
    <property type="entry name" value="PROTEASOME ASSEMBLY CHAPERONE 2"/>
    <property type="match status" value="1"/>
</dbReference>
<evidence type="ECO:0000313" key="6">
    <source>
        <dbReference type="Proteomes" id="UP001159042"/>
    </source>
</evidence>